<keyword evidence="3" id="KW-1185">Reference proteome</keyword>
<organism evidence="2 3">
    <name type="scientific">Apiospora saccharicola</name>
    <dbReference type="NCBI Taxonomy" id="335842"/>
    <lineage>
        <taxon>Eukaryota</taxon>
        <taxon>Fungi</taxon>
        <taxon>Dikarya</taxon>
        <taxon>Ascomycota</taxon>
        <taxon>Pezizomycotina</taxon>
        <taxon>Sordariomycetes</taxon>
        <taxon>Xylariomycetidae</taxon>
        <taxon>Amphisphaeriales</taxon>
        <taxon>Apiosporaceae</taxon>
        <taxon>Apiospora</taxon>
    </lineage>
</organism>
<gene>
    <name evidence="2" type="ORF">PG996_004085</name>
</gene>
<proteinExistence type="predicted"/>
<comment type="caution">
    <text evidence="2">The sequence shown here is derived from an EMBL/GenBank/DDBJ whole genome shotgun (WGS) entry which is preliminary data.</text>
</comment>
<evidence type="ECO:0000313" key="3">
    <source>
        <dbReference type="Proteomes" id="UP001446871"/>
    </source>
</evidence>
<dbReference type="Proteomes" id="UP001446871">
    <property type="component" value="Unassembled WGS sequence"/>
</dbReference>
<feature type="signal peptide" evidence="1">
    <location>
        <begin position="1"/>
        <end position="18"/>
    </location>
</feature>
<accession>A0ABR1W605</accession>
<feature type="chain" id="PRO_5045908917" evidence="1">
    <location>
        <begin position="19"/>
        <end position="210"/>
    </location>
</feature>
<keyword evidence="1" id="KW-0732">Signal</keyword>
<name>A0ABR1W605_9PEZI</name>
<evidence type="ECO:0000256" key="1">
    <source>
        <dbReference type="SAM" id="SignalP"/>
    </source>
</evidence>
<evidence type="ECO:0000313" key="2">
    <source>
        <dbReference type="EMBL" id="KAK8077915.1"/>
    </source>
</evidence>
<reference evidence="2 3" key="1">
    <citation type="submission" date="2023-01" db="EMBL/GenBank/DDBJ databases">
        <title>Analysis of 21 Apiospora genomes using comparative genomics revels a genus with tremendous synthesis potential of carbohydrate active enzymes and secondary metabolites.</title>
        <authorList>
            <person name="Sorensen T."/>
        </authorList>
    </citation>
    <scope>NUCLEOTIDE SEQUENCE [LARGE SCALE GENOMIC DNA]</scope>
    <source>
        <strain evidence="2 3">CBS 83171</strain>
    </source>
</reference>
<sequence>MQFFTTAIAALSMSSVFAAPVAEPRQATNAITTVFNTVADVKLTVTDELSTVTKLVADLKSTVVGDVVQKQTVATVQRTLSNVETELHGVLGLVLGTVTNTVVPLVGAELDNVPVLLKDVKAIVEKVKVTVTGVVGNVSDDVLITLKPELKLVLSLVNTLVTPVVQLATGLVGEVTGGVVPEVTSLVGDVEGLAGGLLSPVTGGLLGKIL</sequence>
<dbReference type="EMBL" id="JAQQWM010000002">
    <property type="protein sequence ID" value="KAK8077915.1"/>
    <property type="molecule type" value="Genomic_DNA"/>
</dbReference>
<protein>
    <submittedName>
        <fullName evidence="2">Uncharacterized protein</fullName>
    </submittedName>
</protein>